<evidence type="ECO:0000256" key="2">
    <source>
        <dbReference type="ARBA" id="ARBA00022729"/>
    </source>
</evidence>
<dbReference type="PANTHER" id="PTHR35841">
    <property type="entry name" value="PHOSPHONATES-BINDING PERIPLASMIC PROTEIN"/>
    <property type="match status" value="1"/>
</dbReference>
<dbReference type="EMBL" id="JAGINU010000004">
    <property type="protein sequence ID" value="MBP2371796.1"/>
    <property type="molecule type" value="Genomic_DNA"/>
</dbReference>
<dbReference type="CDD" id="cd01071">
    <property type="entry name" value="PBP2_PhnD_like"/>
    <property type="match status" value="1"/>
</dbReference>
<accession>A0ABS4W6H0</accession>
<feature type="chain" id="PRO_5046582738" evidence="3">
    <location>
        <begin position="28"/>
        <end position="312"/>
    </location>
</feature>
<keyword evidence="2 3" id="KW-0732">Signal</keyword>
<dbReference type="Gene3D" id="3.40.190.10">
    <property type="entry name" value="Periplasmic binding protein-like II"/>
    <property type="match status" value="2"/>
</dbReference>
<protein>
    <submittedName>
        <fullName evidence="4">Phosphonate transport system substrate-binding protein</fullName>
    </submittedName>
</protein>
<dbReference type="InterPro" id="IPR005770">
    <property type="entry name" value="PhnD"/>
</dbReference>
<dbReference type="PROSITE" id="PS51257">
    <property type="entry name" value="PROKAR_LIPOPROTEIN"/>
    <property type="match status" value="1"/>
</dbReference>
<dbReference type="Proteomes" id="UP001519295">
    <property type="component" value="Unassembled WGS sequence"/>
</dbReference>
<dbReference type="NCBIfam" id="TIGR01098">
    <property type="entry name" value="3A0109s03R"/>
    <property type="match status" value="1"/>
</dbReference>
<comment type="caution">
    <text evidence="4">The sequence shown here is derived from an EMBL/GenBank/DDBJ whole genome shotgun (WGS) entry which is preliminary data.</text>
</comment>
<sequence>MRSIHHRGVVALIGVALLGLTACGQSAADGAGAGDTLVFAAVPSEESTSLQQSFEPIISMLEQETGTTIEFQNATDYAAVVEGMRAGQIDMAMYGPFSYVLAKEQDPDISAVAAVIDEQGGEPGYVSYGITRPDTGITDLAGFAGRTVCFVDPNSTSGYLYPTAGLMEAGVDVRNGLNPVFAGGHDASALAVAGGQCDAGFAFDAIVDSQLIGSGQLQPGQLQTVWRSETIAGSPIALASGMAPELRDRIGRALVERGNVDRLTADGFCASAEDCEVGEAGSWGYAPVDDTLYDGVRRVCDVTRAESCTSLG</sequence>
<dbReference type="RefSeq" id="WP_210036889.1">
    <property type="nucleotide sequence ID" value="NZ_JAGINU010000004.1"/>
</dbReference>
<dbReference type="SUPFAM" id="SSF53850">
    <property type="entry name" value="Periplasmic binding protein-like II"/>
    <property type="match status" value="1"/>
</dbReference>
<keyword evidence="5" id="KW-1185">Reference proteome</keyword>
<evidence type="ECO:0000313" key="5">
    <source>
        <dbReference type="Proteomes" id="UP001519295"/>
    </source>
</evidence>
<reference evidence="4 5" key="1">
    <citation type="submission" date="2021-03" db="EMBL/GenBank/DDBJ databases">
        <title>Sequencing the genomes of 1000 actinobacteria strains.</title>
        <authorList>
            <person name="Klenk H.-P."/>
        </authorList>
    </citation>
    <scope>NUCLEOTIDE SEQUENCE [LARGE SCALE GENOMIC DNA]</scope>
    <source>
        <strain evidence="4 5">DSM 45256</strain>
    </source>
</reference>
<proteinExistence type="inferred from homology"/>
<organism evidence="4 5">
    <name type="scientific">Pseudonocardia parietis</name>
    <dbReference type="NCBI Taxonomy" id="570936"/>
    <lineage>
        <taxon>Bacteria</taxon>
        <taxon>Bacillati</taxon>
        <taxon>Actinomycetota</taxon>
        <taxon>Actinomycetes</taxon>
        <taxon>Pseudonocardiales</taxon>
        <taxon>Pseudonocardiaceae</taxon>
        <taxon>Pseudonocardia</taxon>
    </lineage>
</organism>
<gene>
    <name evidence="4" type="ORF">JOF36_007569</name>
</gene>
<name>A0ABS4W6H0_9PSEU</name>
<dbReference type="PANTHER" id="PTHR35841:SF1">
    <property type="entry name" value="PHOSPHONATES-BINDING PERIPLASMIC PROTEIN"/>
    <property type="match status" value="1"/>
</dbReference>
<evidence type="ECO:0000256" key="1">
    <source>
        <dbReference type="ARBA" id="ARBA00007162"/>
    </source>
</evidence>
<feature type="signal peptide" evidence="3">
    <location>
        <begin position="1"/>
        <end position="27"/>
    </location>
</feature>
<dbReference type="Pfam" id="PF12974">
    <property type="entry name" value="Phosphonate-bd"/>
    <property type="match status" value="1"/>
</dbReference>
<comment type="similarity">
    <text evidence="1">Belongs to the phosphate/phosphite/phosphonate binding protein family.</text>
</comment>
<evidence type="ECO:0000256" key="3">
    <source>
        <dbReference type="SAM" id="SignalP"/>
    </source>
</evidence>
<evidence type="ECO:0000313" key="4">
    <source>
        <dbReference type="EMBL" id="MBP2371796.1"/>
    </source>
</evidence>